<sequence length="157" mass="16475">MATSQPTPLVPIPISRATSPRASSSLMLGCFRKVPARLRRATVDRPTTPSWKWLIGGVLRPRGRGGGTQEELWLGSTDCWLGNGETSGESAGRVRQCETGSANIDNPTAAASAVAVATKIAQPPPERRKRGGGEEGRGEERGSLFLARGNAAAAAIK</sequence>
<organism evidence="2 3">
    <name type="scientific">Steinernema carpocapsae</name>
    <name type="common">Entomopathogenic nematode</name>
    <dbReference type="NCBI Taxonomy" id="34508"/>
    <lineage>
        <taxon>Eukaryota</taxon>
        <taxon>Metazoa</taxon>
        <taxon>Ecdysozoa</taxon>
        <taxon>Nematoda</taxon>
        <taxon>Chromadorea</taxon>
        <taxon>Rhabditida</taxon>
        <taxon>Tylenchina</taxon>
        <taxon>Panagrolaimomorpha</taxon>
        <taxon>Strongyloidoidea</taxon>
        <taxon>Steinernematidae</taxon>
        <taxon>Steinernema</taxon>
    </lineage>
</organism>
<comment type="caution">
    <text evidence="2">The sequence shown here is derived from an EMBL/GenBank/DDBJ whole genome shotgun (WGS) entry which is preliminary data.</text>
</comment>
<dbReference type="AlphaFoldDB" id="A0A4U8V071"/>
<dbReference type="Proteomes" id="UP000298663">
    <property type="component" value="Unassembled WGS sequence"/>
</dbReference>
<reference evidence="2 3" key="2">
    <citation type="journal article" date="2019" name="G3 (Bethesda)">
        <title>Hybrid Assembly of the Genome of the Entomopathogenic Nematode Steinernema carpocapsae Identifies the X-Chromosome.</title>
        <authorList>
            <person name="Serra L."/>
            <person name="Macchietto M."/>
            <person name="Macias-Munoz A."/>
            <person name="McGill C.J."/>
            <person name="Rodriguez I.M."/>
            <person name="Rodriguez B."/>
            <person name="Murad R."/>
            <person name="Mortazavi A."/>
        </authorList>
    </citation>
    <scope>NUCLEOTIDE SEQUENCE [LARGE SCALE GENOMIC DNA]</scope>
    <source>
        <strain evidence="2 3">ALL</strain>
    </source>
</reference>
<feature type="compositionally biased region" description="Basic and acidic residues" evidence="1">
    <location>
        <begin position="131"/>
        <end position="142"/>
    </location>
</feature>
<evidence type="ECO:0000313" key="2">
    <source>
        <dbReference type="EMBL" id="TMS39152.1"/>
    </source>
</evidence>
<keyword evidence="3" id="KW-1185">Reference proteome</keyword>
<gene>
    <name evidence="2" type="ORF">L596_005722</name>
</gene>
<reference evidence="2 3" key="1">
    <citation type="journal article" date="2015" name="Genome Biol.">
        <title>Comparative genomics of Steinernema reveals deeply conserved gene regulatory networks.</title>
        <authorList>
            <person name="Dillman A.R."/>
            <person name="Macchietto M."/>
            <person name="Porter C.F."/>
            <person name="Rogers A."/>
            <person name="Williams B."/>
            <person name="Antoshechkin I."/>
            <person name="Lee M.M."/>
            <person name="Goodwin Z."/>
            <person name="Lu X."/>
            <person name="Lewis E.E."/>
            <person name="Goodrich-Blair H."/>
            <person name="Stock S.P."/>
            <person name="Adams B.J."/>
            <person name="Sternberg P.W."/>
            <person name="Mortazavi A."/>
        </authorList>
    </citation>
    <scope>NUCLEOTIDE SEQUENCE [LARGE SCALE GENOMIC DNA]</scope>
    <source>
        <strain evidence="2 3">ALL</strain>
    </source>
</reference>
<name>A0A4U8V071_STECR</name>
<evidence type="ECO:0000256" key="1">
    <source>
        <dbReference type="SAM" id="MobiDB-lite"/>
    </source>
</evidence>
<accession>A0A4U8V071</accession>
<dbReference type="EMBL" id="AZBU02000001">
    <property type="protein sequence ID" value="TMS39152.1"/>
    <property type="molecule type" value="Genomic_DNA"/>
</dbReference>
<proteinExistence type="predicted"/>
<evidence type="ECO:0000313" key="3">
    <source>
        <dbReference type="Proteomes" id="UP000298663"/>
    </source>
</evidence>
<protein>
    <submittedName>
        <fullName evidence="2">Uncharacterized protein</fullName>
    </submittedName>
</protein>
<feature type="region of interest" description="Disordered" evidence="1">
    <location>
        <begin position="116"/>
        <end position="157"/>
    </location>
</feature>